<dbReference type="Gene3D" id="3.40.30.10">
    <property type="entry name" value="Glutaredoxin"/>
    <property type="match status" value="1"/>
</dbReference>
<dbReference type="InterPro" id="IPR013766">
    <property type="entry name" value="Thioredoxin_domain"/>
</dbReference>
<gene>
    <name evidence="2" type="ORF">GT409_07210</name>
</gene>
<dbReference type="PANTHER" id="PTHR43640">
    <property type="entry name" value="OS07G0260300 PROTEIN"/>
    <property type="match status" value="1"/>
</dbReference>
<feature type="domain" description="Thioredoxin" evidence="1">
    <location>
        <begin position="9"/>
        <end position="165"/>
    </location>
</feature>
<organism evidence="2 3">
    <name type="scientific">Tichowtungia aerotolerans</name>
    <dbReference type="NCBI Taxonomy" id="2697043"/>
    <lineage>
        <taxon>Bacteria</taxon>
        <taxon>Pseudomonadati</taxon>
        <taxon>Kiritimatiellota</taxon>
        <taxon>Tichowtungiia</taxon>
        <taxon>Tichowtungiales</taxon>
        <taxon>Tichowtungiaceae</taxon>
        <taxon>Tichowtungia</taxon>
    </lineage>
</organism>
<name>A0A6P1M5W4_9BACT</name>
<protein>
    <submittedName>
        <fullName evidence="2">Redoxin domain-containing protein</fullName>
    </submittedName>
</protein>
<reference evidence="2 3" key="1">
    <citation type="submission" date="2020-01" db="EMBL/GenBank/DDBJ databases">
        <title>Ponticoccus aerotolerans gen. nov., sp. nov., an anaerobic bacterium and proposal of Ponticoccusceae fam. nov., Ponticoccusles ord. nov. and Ponticoccuse classis nov. in the phylum Kiritimatiellaeota.</title>
        <authorList>
            <person name="Zhou L.Y."/>
            <person name="Du Z.J."/>
        </authorList>
    </citation>
    <scope>NUCLEOTIDE SEQUENCE [LARGE SCALE GENOMIC DNA]</scope>
    <source>
        <strain evidence="2 3">S-5007</strain>
    </source>
</reference>
<dbReference type="AlphaFoldDB" id="A0A6P1M5W4"/>
<dbReference type="RefSeq" id="WP_160628396.1">
    <property type="nucleotide sequence ID" value="NZ_CP047593.1"/>
</dbReference>
<evidence type="ECO:0000259" key="1">
    <source>
        <dbReference type="PROSITE" id="PS51352"/>
    </source>
</evidence>
<accession>A0A6P1M5W4</accession>
<dbReference type="InterPro" id="IPR036249">
    <property type="entry name" value="Thioredoxin-like_sf"/>
</dbReference>
<dbReference type="GO" id="GO:0016209">
    <property type="term" value="F:antioxidant activity"/>
    <property type="evidence" value="ECO:0007669"/>
    <property type="project" value="InterPro"/>
</dbReference>
<dbReference type="Proteomes" id="UP000464954">
    <property type="component" value="Chromosome"/>
</dbReference>
<keyword evidence="3" id="KW-1185">Reference proteome</keyword>
<evidence type="ECO:0000313" key="2">
    <source>
        <dbReference type="EMBL" id="QHI69247.1"/>
    </source>
</evidence>
<dbReference type="KEGG" id="taer:GT409_07210"/>
<evidence type="ECO:0000313" key="3">
    <source>
        <dbReference type="Proteomes" id="UP000464954"/>
    </source>
</evidence>
<dbReference type="GO" id="GO:0016491">
    <property type="term" value="F:oxidoreductase activity"/>
    <property type="evidence" value="ECO:0007669"/>
    <property type="project" value="InterPro"/>
</dbReference>
<dbReference type="PANTHER" id="PTHR43640:SF1">
    <property type="entry name" value="THIOREDOXIN-DEPENDENT PEROXIREDOXIN"/>
    <property type="match status" value="1"/>
</dbReference>
<dbReference type="CDD" id="cd02969">
    <property type="entry name" value="PRX_like1"/>
    <property type="match status" value="1"/>
</dbReference>
<dbReference type="PROSITE" id="PS51352">
    <property type="entry name" value="THIOREDOXIN_2"/>
    <property type="match status" value="1"/>
</dbReference>
<dbReference type="SUPFAM" id="SSF52833">
    <property type="entry name" value="Thioredoxin-like"/>
    <property type="match status" value="1"/>
</dbReference>
<dbReference type="InterPro" id="IPR047262">
    <property type="entry name" value="PRX-like1"/>
</dbReference>
<dbReference type="InterPro" id="IPR000866">
    <property type="entry name" value="AhpC/TSA"/>
</dbReference>
<proteinExistence type="predicted"/>
<dbReference type="EMBL" id="CP047593">
    <property type="protein sequence ID" value="QHI69247.1"/>
    <property type="molecule type" value="Genomic_DNA"/>
</dbReference>
<sequence length="193" mass="21102">MSLTPSTMMELGTSAPDFALPDVGSGQTVSLHEFSEKKAMLVVFMCAHCPFVKLVESELSAIGREFQGRGLGMVAISANDAEHYPDDAPAFLQEQAERLGFTFPYLYDESQETAKAYRAACTPDIYLFDAERKLVYRGQIDDARPGNDKPVTGKNLRAAIESVLIGQPVTEDQLPATGCNIKWKPGNEPGYFG</sequence>
<dbReference type="Pfam" id="PF00578">
    <property type="entry name" value="AhpC-TSA"/>
    <property type="match status" value="1"/>
</dbReference>